<accession>A0ABM9PE57</accession>
<name>A0ABM9PE57_9FLAO</name>
<dbReference type="Proteomes" id="UP001497527">
    <property type="component" value="Unassembled WGS sequence"/>
</dbReference>
<dbReference type="EMBL" id="CAXJIO010000014">
    <property type="protein sequence ID" value="CAL2103825.1"/>
    <property type="molecule type" value="Genomic_DNA"/>
</dbReference>
<evidence type="ECO:0000313" key="3">
    <source>
        <dbReference type="Proteomes" id="UP001497527"/>
    </source>
</evidence>
<feature type="region of interest" description="Disordered" evidence="1">
    <location>
        <begin position="17"/>
        <end position="46"/>
    </location>
</feature>
<organism evidence="2 3">
    <name type="scientific">Tenacibaculum polynesiense</name>
    <dbReference type="NCBI Taxonomy" id="3137857"/>
    <lineage>
        <taxon>Bacteria</taxon>
        <taxon>Pseudomonadati</taxon>
        <taxon>Bacteroidota</taxon>
        <taxon>Flavobacteriia</taxon>
        <taxon>Flavobacteriales</taxon>
        <taxon>Flavobacteriaceae</taxon>
        <taxon>Tenacibaculum</taxon>
    </lineage>
</organism>
<gene>
    <name evidence="2" type="ORF">T190423A01A_50073</name>
</gene>
<dbReference type="RefSeq" id="WP_348718228.1">
    <property type="nucleotide sequence ID" value="NZ_CAXJIO010000014.1"/>
</dbReference>
<protein>
    <submittedName>
        <fullName evidence="2">Uncharacterized protein</fullName>
    </submittedName>
</protein>
<evidence type="ECO:0000256" key="1">
    <source>
        <dbReference type="SAM" id="MobiDB-lite"/>
    </source>
</evidence>
<evidence type="ECO:0000313" key="2">
    <source>
        <dbReference type="EMBL" id="CAL2103825.1"/>
    </source>
</evidence>
<keyword evidence="3" id="KW-1185">Reference proteome</keyword>
<sequence length="46" mass="4470">MKNVLLTEMKLAKNIILGGGNTDKTGGGSTDTGGGGGNDGGDDGKF</sequence>
<comment type="caution">
    <text evidence="2">The sequence shown here is derived from an EMBL/GenBank/DDBJ whole genome shotgun (WGS) entry which is preliminary data.</text>
</comment>
<feature type="compositionally biased region" description="Gly residues" evidence="1">
    <location>
        <begin position="17"/>
        <end position="39"/>
    </location>
</feature>
<proteinExistence type="predicted"/>
<reference evidence="2 3" key="1">
    <citation type="submission" date="2024-05" db="EMBL/GenBank/DDBJ databases">
        <authorList>
            <person name="Duchaud E."/>
        </authorList>
    </citation>
    <scope>NUCLEOTIDE SEQUENCE [LARGE SCALE GENOMIC DNA]</scope>
    <source>
        <strain evidence="2">Ena-SAMPLE-TAB-13-05-2024-13:56:06:370-140308</strain>
    </source>
</reference>